<accession>A0AAV4E4Z0</accession>
<dbReference type="PANTHER" id="PTHR34824">
    <property type="entry name" value="HEAT-INDUCIBLE TRANSCRIPTION REPRESSOR HRCA"/>
    <property type="match status" value="1"/>
</dbReference>
<feature type="domain" description="Heat-inducible transcription repressor HrcA C-terminal" evidence="6">
    <location>
        <begin position="110"/>
        <end position="332"/>
    </location>
</feature>
<dbReference type="PANTHER" id="PTHR34824:SF1">
    <property type="entry name" value="HEAT-INDUCIBLE TRANSCRIPTION REPRESSOR HRCA"/>
    <property type="match status" value="1"/>
</dbReference>
<dbReference type="GO" id="GO:0045892">
    <property type="term" value="P:negative regulation of DNA-templated transcription"/>
    <property type="evidence" value="ECO:0007669"/>
    <property type="project" value="UniProtKB-UniRule"/>
</dbReference>
<dbReference type="InterPro" id="IPR036390">
    <property type="entry name" value="WH_DNA-bd_sf"/>
</dbReference>
<evidence type="ECO:0000256" key="1">
    <source>
        <dbReference type="ARBA" id="ARBA00022491"/>
    </source>
</evidence>
<dbReference type="InterPro" id="IPR021153">
    <property type="entry name" value="HrcA_C"/>
</dbReference>
<keyword evidence="2 5" id="KW-0805">Transcription regulation</keyword>
<dbReference type="Gene3D" id="1.10.10.10">
    <property type="entry name" value="Winged helix-like DNA-binding domain superfamily/Winged helix DNA-binding domain"/>
    <property type="match status" value="1"/>
</dbReference>
<keyword evidence="1 5" id="KW-0678">Repressor</keyword>
<evidence type="ECO:0000256" key="4">
    <source>
        <dbReference type="ARBA" id="ARBA00023163"/>
    </source>
</evidence>
<dbReference type="PIRSF" id="PIRSF005485">
    <property type="entry name" value="HrcA"/>
    <property type="match status" value="1"/>
</dbReference>
<evidence type="ECO:0000256" key="2">
    <source>
        <dbReference type="ARBA" id="ARBA00023015"/>
    </source>
</evidence>
<evidence type="ECO:0000313" key="7">
    <source>
        <dbReference type="EMBL" id="GFP13028.1"/>
    </source>
</evidence>
<proteinExistence type="inferred from homology"/>
<dbReference type="Gene3D" id="3.30.450.40">
    <property type="match status" value="1"/>
</dbReference>
<evidence type="ECO:0000256" key="3">
    <source>
        <dbReference type="ARBA" id="ARBA00023016"/>
    </source>
</evidence>
<dbReference type="Pfam" id="PF01628">
    <property type="entry name" value="HrcA"/>
    <property type="match status" value="1"/>
</dbReference>
<dbReference type="Proteomes" id="UP000630086">
    <property type="component" value="Unassembled WGS sequence"/>
</dbReference>
<dbReference type="AlphaFoldDB" id="A0AAV4E4Z0"/>
<organism evidence="7 8">
    <name type="scientific">Lactobacillus helveticus</name>
    <name type="common">Lactobacillus suntoryeus</name>
    <dbReference type="NCBI Taxonomy" id="1587"/>
    <lineage>
        <taxon>Bacteria</taxon>
        <taxon>Bacillati</taxon>
        <taxon>Bacillota</taxon>
        <taxon>Bacilli</taxon>
        <taxon>Lactobacillales</taxon>
        <taxon>Lactobacillaceae</taxon>
        <taxon>Lactobacillus</taxon>
    </lineage>
</organism>
<comment type="caution">
    <text evidence="7">The sequence shown here is derived from an EMBL/GenBank/DDBJ whole genome shotgun (WGS) entry which is preliminary data.</text>
</comment>
<dbReference type="InterPro" id="IPR029016">
    <property type="entry name" value="GAF-like_dom_sf"/>
</dbReference>
<evidence type="ECO:0000259" key="6">
    <source>
        <dbReference type="Pfam" id="PF01628"/>
    </source>
</evidence>
<reference evidence="7" key="1">
    <citation type="submission" date="2020-07" db="EMBL/GenBank/DDBJ databases">
        <title>Draft genome sequence of Lactobacillus helveticus strain JCM 1062.</title>
        <authorList>
            <person name="Endo A."/>
            <person name="Maeno S."/>
            <person name="Kido Y."/>
        </authorList>
    </citation>
    <scope>NUCLEOTIDE SEQUENCE</scope>
    <source>
        <strain evidence="7">JCM 1062</strain>
    </source>
</reference>
<evidence type="ECO:0000256" key="5">
    <source>
        <dbReference type="HAMAP-Rule" id="MF_00081"/>
    </source>
</evidence>
<protein>
    <recommendedName>
        <fullName evidence="5">Heat-inducible transcription repressor HrcA</fullName>
    </recommendedName>
</protein>
<name>A0AAV4E4Z0_LACHE</name>
<comment type="similarity">
    <text evidence="5">Belongs to the HrcA family.</text>
</comment>
<keyword evidence="4 5" id="KW-0804">Transcription</keyword>
<comment type="function">
    <text evidence="5">Negative regulator of class I heat shock genes (grpE-dnaK-dnaJ and groELS operons). Prevents heat-shock induction of these operons.</text>
</comment>
<dbReference type="SUPFAM" id="SSF55781">
    <property type="entry name" value="GAF domain-like"/>
    <property type="match status" value="1"/>
</dbReference>
<sequence>MRAIIMLTERQELILKTIITDFAQSHEPVGSKTVMKQLPIKVSSATIRNEMAVLEERRLIEKTHSSSGRIPSSDGYRYYLDNLVEPLQLPESVYNTIGTQLNRPFHQVNEIVQEAARILSDLTNYTAFAEGPGSRDVKITGFRIVPLSSSQVMAILVTSDGNVQNQVYALPHNINGEEIEKAVRMINDQLVGKSLKEINVSLLSGLAKNELGSDHASELFSLVEDVLKYAASEQMYVDGQINLLNNTSENNINDIRSLYELIDRNNLFSSLMDIKADPKTEKYPVKVKLGSELPNDLLKNYSLLTAEYSVGSHGKGTIALLGPTHMPYSQMIGLLEYFRNELAKKLLDYYGKFQ</sequence>
<dbReference type="EMBL" id="BLYV01000192">
    <property type="protein sequence ID" value="GFP13028.1"/>
    <property type="molecule type" value="Genomic_DNA"/>
</dbReference>
<dbReference type="InterPro" id="IPR002571">
    <property type="entry name" value="HrcA"/>
</dbReference>
<dbReference type="GO" id="GO:0003677">
    <property type="term" value="F:DNA binding"/>
    <property type="evidence" value="ECO:0007669"/>
    <property type="project" value="InterPro"/>
</dbReference>
<gene>
    <name evidence="5 7" type="primary">hrcA</name>
    <name evidence="7" type="ORF">LHEJCM1062_09000</name>
</gene>
<dbReference type="HAMAP" id="MF_00081">
    <property type="entry name" value="HrcA"/>
    <property type="match status" value="1"/>
</dbReference>
<dbReference type="InterPro" id="IPR036388">
    <property type="entry name" value="WH-like_DNA-bd_sf"/>
</dbReference>
<dbReference type="InterPro" id="IPR023120">
    <property type="entry name" value="WHTH_transcript_rep_HrcA_IDD"/>
</dbReference>
<evidence type="ECO:0000313" key="8">
    <source>
        <dbReference type="Proteomes" id="UP000630086"/>
    </source>
</evidence>
<dbReference type="Gene3D" id="3.30.390.60">
    <property type="entry name" value="Heat-inducible transcription repressor hrca homolog, domain 3"/>
    <property type="match status" value="1"/>
</dbReference>
<dbReference type="NCBIfam" id="TIGR00331">
    <property type="entry name" value="hrcA"/>
    <property type="match status" value="1"/>
</dbReference>
<keyword evidence="3 5" id="KW-0346">Stress response</keyword>
<dbReference type="SUPFAM" id="SSF46785">
    <property type="entry name" value="Winged helix' DNA-binding domain"/>
    <property type="match status" value="1"/>
</dbReference>